<reference evidence="3 4" key="1">
    <citation type="submission" date="2014-03" db="EMBL/GenBank/DDBJ databases">
        <title>Draft genome of the hookworm Oesophagostomum dentatum.</title>
        <authorList>
            <person name="Mitreva M."/>
        </authorList>
    </citation>
    <scope>NUCLEOTIDE SEQUENCE [LARGE SCALE GENOMIC DNA]</scope>
    <source>
        <strain evidence="3 4">OD-Hann</strain>
    </source>
</reference>
<dbReference type="GO" id="GO:0008270">
    <property type="term" value="F:zinc ion binding"/>
    <property type="evidence" value="ECO:0007669"/>
    <property type="project" value="TreeGrafter"/>
</dbReference>
<dbReference type="EMBL" id="KN596319">
    <property type="protein sequence ID" value="KHJ80952.1"/>
    <property type="molecule type" value="Genomic_DNA"/>
</dbReference>
<dbReference type="InterPro" id="IPR024571">
    <property type="entry name" value="ERAP1-like_C_dom"/>
</dbReference>
<organism evidence="3 4">
    <name type="scientific">Oesophagostomum dentatum</name>
    <name type="common">Nodular worm</name>
    <dbReference type="NCBI Taxonomy" id="61180"/>
    <lineage>
        <taxon>Eukaryota</taxon>
        <taxon>Metazoa</taxon>
        <taxon>Ecdysozoa</taxon>
        <taxon>Nematoda</taxon>
        <taxon>Chromadorea</taxon>
        <taxon>Rhabditida</taxon>
        <taxon>Rhabditina</taxon>
        <taxon>Rhabditomorpha</taxon>
        <taxon>Strongyloidea</taxon>
        <taxon>Strongylidae</taxon>
        <taxon>Oesophagostomum</taxon>
    </lineage>
</organism>
<gene>
    <name evidence="3" type="ORF">OESDEN_19367</name>
</gene>
<dbReference type="GO" id="GO:0006508">
    <property type="term" value="P:proteolysis"/>
    <property type="evidence" value="ECO:0007669"/>
    <property type="project" value="TreeGrafter"/>
</dbReference>
<dbReference type="PANTHER" id="PTHR11533:SF174">
    <property type="entry name" value="PUROMYCIN-SENSITIVE AMINOPEPTIDASE-RELATED"/>
    <property type="match status" value="1"/>
</dbReference>
<dbReference type="GO" id="GO:0042277">
    <property type="term" value="F:peptide binding"/>
    <property type="evidence" value="ECO:0007669"/>
    <property type="project" value="TreeGrafter"/>
</dbReference>
<evidence type="ECO:0000259" key="2">
    <source>
        <dbReference type="Pfam" id="PF11838"/>
    </source>
</evidence>
<comment type="similarity">
    <text evidence="1">Belongs to the peptidase M1 family.</text>
</comment>
<dbReference type="GO" id="GO:0070006">
    <property type="term" value="F:metalloaminopeptidase activity"/>
    <property type="evidence" value="ECO:0007669"/>
    <property type="project" value="TreeGrafter"/>
</dbReference>
<feature type="domain" description="ERAP1-like C-terminal" evidence="2">
    <location>
        <begin position="17"/>
        <end position="179"/>
    </location>
</feature>
<dbReference type="GO" id="GO:0005737">
    <property type="term" value="C:cytoplasm"/>
    <property type="evidence" value="ECO:0007669"/>
    <property type="project" value="TreeGrafter"/>
</dbReference>
<evidence type="ECO:0000256" key="1">
    <source>
        <dbReference type="ARBA" id="ARBA00010136"/>
    </source>
</evidence>
<evidence type="ECO:0000313" key="3">
    <source>
        <dbReference type="EMBL" id="KHJ80952.1"/>
    </source>
</evidence>
<dbReference type="PANTHER" id="PTHR11533">
    <property type="entry name" value="PROTEASE M1 ZINC METALLOPROTEASE"/>
    <property type="match status" value="1"/>
</dbReference>
<accession>A0A0B1SBM1</accession>
<proteinExistence type="inferred from homology"/>
<dbReference type="GO" id="GO:0016020">
    <property type="term" value="C:membrane"/>
    <property type="evidence" value="ECO:0007669"/>
    <property type="project" value="TreeGrafter"/>
</dbReference>
<dbReference type="Proteomes" id="UP000053660">
    <property type="component" value="Unassembled WGS sequence"/>
</dbReference>
<dbReference type="Gene3D" id="1.25.50.20">
    <property type="match status" value="1"/>
</dbReference>
<sequence length="191" mass="21321">MGDRASMFRLKTLIFKVQAGKARASSFLSVLAALQNEEEYIVWQSLAAGIEDIANVLNYVDGPIAKRFNSFVISTMSKLGAKLGWDCHDGEDSQRGILRAVVHGRLMRAGHDETIDRASSLFSDHIFTNAARNGGEAAFNQLQQIYETVGFPEVERNCMTALAQTQDPNLLQRLFKYLIHEGIMIILEVEE</sequence>
<evidence type="ECO:0000313" key="4">
    <source>
        <dbReference type="Proteomes" id="UP000053660"/>
    </source>
</evidence>
<protein>
    <recommendedName>
        <fullName evidence="2">ERAP1-like C-terminal domain-containing protein</fullName>
    </recommendedName>
</protein>
<dbReference type="GO" id="GO:0043171">
    <property type="term" value="P:peptide catabolic process"/>
    <property type="evidence" value="ECO:0007669"/>
    <property type="project" value="TreeGrafter"/>
</dbReference>
<dbReference type="OrthoDB" id="275509at2759"/>
<keyword evidence="4" id="KW-1185">Reference proteome</keyword>
<name>A0A0B1SBM1_OESDE</name>
<dbReference type="GO" id="GO:0005615">
    <property type="term" value="C:extracellular space"/>
    <property type="evidence" value="ECO:0007669"/>
    <property type="project" value="TreeGrafter"/>
</dbReference>
<dbReference type="InterPro" id="IPR050344">
    <property type="entry name" value="Peptidase_M1_aminopeptidases"/>
</dbReference>
<dbReference type="AlphaFoldDB" id="A0A0B1SBM1"/>
<dbReference type="Pfam" id="PF11838">
    <property type="entry name" value="ERAP1_C"/>
    <property type="match status" value="1"/>
</dbReference>